<keyword evidence="1" id="KW-0812">Transmembrane</keyword>
<dbReference type="Pfam" id="PF20447">
    <property type="entry name" value="DUF6704"/>
    <property type="match status" value="1"/>
</dbReference>
<accession>A0AAE3YC73</accession>
<sequence>MSHNIHAEPVGHGNSPAAWTLVFIMIIGAAIASVAFCLANATLFWAGIAVMGLGLVVGFGMRKAGYGVNGHKLTPSRH</sequence>
<comment type="caution">
    <text evidence="2">The sequence shown here is derived from an EMBL/GenBank/DDBJ whole genome shotgun (WGS) entry which is preliminary data.</text>
</comment>
<keyword evidence="1" id="KW-1133">Transmembrane helix</keyword>
<name>A0AAE3YC73_9MICC</name>
<organism evidence="2 3">
    <name type="scientific">Falsarthrobacter nasiphocae</name>
    <dbReference type="NCBI Taxonomy" id="189863"/>
    <lineage>
        <taxon>Bacteria</taxon>
        <taxon>Bacillati</taxon>
        <taxon>Actinomycetota</taxon>
        <taxon>Actinomycetes</taxon>
        <taxon>Micrococcales</taxon>
        <taxon>Micrococcaceae</taxon>
        <taxon>Falsarthrobacter</taxon>
    </lineage>
</organism>
<dbReference type="InterPro" id="IPR046550">
    <property type="entry name" value="DUF6704"/>
</dbReference>
<reference evidence="2" key="1">
    <citation type="submission" date="2023-07" db="EMBL/GenBank/DDBJ databases">
        <title>Sequencing the genomes of 1000 actinobacteria strains.</title>
        <authorList>
            <person name="Klenk H.-P."/>
        </authorList>
    </citation>
    <scope>NUCLEOTIDE SEQUENCE</scope>
    <source>
        <strain evidence="2">DSM 13988</strain>
    </source>
</reference>
<dbReference type="NCBIfam" id="NF041681">
    <property type="entry name" value="HGxxPAAW"/>
    <property type="match status" value="1"/>
</dbReference>
<feature type="transmembrane region" description="Helical" evidence="1">
    <location>
        <begin position="43"/>
        <end position="61"/>
    </location>
</feature>
<proteinExistence type="predicted"/>
<dbReference type="Proteomes" id="UP001247307">
    <property type="component" value="Unassembled WGS sequence"/>
</dbReference>
<dbReference type="EMBL" id="JAVDUI010000001">
    <property type="protein sequence ID" value="MDR6891228.1"/>
    <property type="molecule type" value="Genomic_DNA"/>
</dbReference>
<gene>
    <name evidence="2" type="ORF">J2S35_000168</name>
</gene>
<evidence type="ECO:0000256" key="1">
    <source>
        <dbReference type="SAM" id="Phobius"/>
    </source>
</evidence>
<keyword evidence="1" id="KW-0472">Membrane</keyword>
<dbReference type="AlphaFoldDB" id="A0AAE3YC73"/>
<evidence type="ECO:0000313" key="3">
    <source>
        <dbReference type="Proteomes" id="UP001247307"/>
    </source>
</evidence>
<keyword evidence="3" id="KW-1185">Reference proteome</keyword>
<protein>
    <submittedName>
        <fullName evidence="2">Uncharacterized protein</fullName>
    </submittedName>
</protein>
<feature type="transmembrane region" description="Helical" evidence="1">
    <location>
        <begin position="17"/>
        <end position="36"/>
    </location>
</feature>
<evidence type="ECO:0000313" key="2">
    <source>
        <dbReference type="EMBL" id="MDR6891228.1"/>
    </source>
</evidence>
<dbReference type="RefSeq" id="WP_309848772.1">
    <property type="nucleotide sequence ID" value="NZ_BAAAIU010000004.1"/>
</dbReference>